<reference evidence="4" key="5">
    <citation type="submission" date="2015-06" db="UniProtKB">
        <authorList>
            <consortium name="EnsemblFungi"/>
        </authorList>
    </citation>
    <scope>IDENTIFICATION</scope>
    <source>
        <strain evidence="4">ATCC 64411</strain>
    </source>
</reference>
<dbReference type="OMA" id="PLSWARH"/>
<dbReference type="VEuPathDB" id="FungiDB:MAPG_05697"/>
<name>A0A0C4E031_MAGP6</name>
<dbReference type="OrthoDB" id="6133115at2759"/>
<dbReference type="AlphaFoldDB" id="A0A0C4E031"/>
<dbReference type="eggNOG" id="ENOG502S2T0">
    <property type="taxonomic scope" value="Eukaryota"/>
</dbReference>
<dbReference type="InterPro" id="IPR058925">
    <property type="entry name" value="zf-C2H2_AcuF"/>
</dbReference>
<dbReference type="STRING" id="644358.A0A0C4E031"/>
<evidence type="ECO:0000259" key="2">
    <source>
        <dbReference type="Pfam" id="PF26082"/>
    </source>
</evidence>
<dbReference type="EnsemblFungi" id="MAPG_05697T0">
    <property type="protein sequence ID" value="MAPG_05697T0"/>
    <property type="gene ID" value="MAPG_05697"/>
</dbReference>
<dbReference type="Pfam" id="PF26082">
    <property type="entry name" value="zf-C2H2_AcuF"/>
    <property type="match status" value="1"/>
</dbReference>
<feature type="region of interest" description="Disordered" evidence="1">
    <location>
        <begin position="33"/>
        <end position="100"/>
    </location>
</feature>
<accession>A0A0C4E031</accession>
<dbReference type="PANTHER" id="PTHR35391">
    <property type="entry name" value="C2H2-TYPE DOMAIN-CONTAINING PROTEIN-RELATED"/>
    <property type="match status" value="1"/>
</dbReference>
<dbReference type="Proteomes" id="UP000011715">
    <property type="component" value="Unassembled WGS sequence"/>
</dbReference>
<dbReference type="PANTHER" id="PTHR35391:SF7">
    <property type="entry name" value="C2H2-TYPE DOMAIN-CONTAINING PROTEIN"/>
    <property type="match status" value="1"/>
</dbReference>
<feature type="compositionally biased region" description="Polar residues" evidence="1">
    <location>
        <begin position="56"/>
        <end position="65"/>
    </location>
</feature>
<feature type="domain" description="Oxidoreductase acuF-like C2H2 type zinc-finger" evidence="2">
    <location>
        <begin position="373"/>
        <end position="400"/>
    </location>
</feature>
<keyword evidence="5" id="KW-1185">Reference proteome</keyword>
<reference evidence="4" key="4">
    <citation type="journal article" date="2015" name="G3 (Bethesda)">
        <title>Genome sequences of three phytopathogenic species of the Magnaporthaceae family of fungi.</title>
        <authorList>
            <person name="Okagaki L.H."/>
            <person name="Nunes C.C."/>
            <person name="Sailsbery J."/>
            <person name="Clay B."/>
            <person name="Brown D."/>
            <person name="John T."/>
            <person name="Oh Y."/>
            <person name="Young N."/>
            <person name="Fitzgerald M."/>
            <person name="Haas B.J."/>
            <person name="Zeng Q."/>
            <person name="Young S."/>
            <person name="Adiconis X."/>
            <person name="Fan L."/>
            <person name="Levin J.Z."/>
            <person name="Mitchell T.K."/>
            <person name="Okubara P.A."/>
            <person name="Farman M.L."/>
            <person name="Kohn L.M."/>
            <person name="Birren B."/>
            <person name="Ma L.-J."/>
            <person name="Dean R.A."/>
        </authorList>
    </citation>
    <scope>NUCLEOTIDE SEQUENCE</scope>
    <source>
        <strain evidence="4">ATCC 64411 / 73-15</strain>
    </source>
</reference>
<evidence type="ECO:0000256" key="1">
    <source>
        <dbReference type="SAM" id="MobiDB-lite"/>
    </source>
</evidence>
<organism evidence="4 5">
    <name type="scientific">Magnaporthiopsis poae (strain ATCC 64411 / 73-15)</name>
    <name type="common">Kentucky bluegrass fungus</name>
    <name type="synonym">Magnaporthe poae</name>
    <dbReference type="NCBI Taxonomy" id="644358"/>
    <lineage>
        <taxon>Eukaryota</taxon>
        <taxon>Fungi</taxon>
        <taxon>Dikarya</taxon>
        <taxon>Ascomycota</taxon>
        <taxon>Pezizomycotina</taxon>
        <taxon>Sordariomycetes</taxon>
        <taxon>Sordariomycetidae</taxon>
        <taxon>Magnaporthales</taxon>
        <taxon>Magnaporthaceae</taxon>
        <taxon>Magnaporthiopsis</taxon>
    </lineage>
</organism>
<dbReference type="EMBL" id="GL876969">
    <property type="protein sequence ID" value="KLU86685.1"/>
    <property type="molecule type" value="Genomic_DNA"/>
</dbReference>
<feature type="region of interest" description="Disordered" evidence="1">
    <location>
        <begin position="1"/>
        <end position="20"/>
    </location>
</feature>
<gene>
    <name evidence="3" type="ORF">MAPG_05697</name>
</gene>
<dbReference type="EMBL" id="ADBL01001365">
    <property type="status" value="NOT_ANNOTATED_CDS"/>
    <property type="molecule type" value="Genomic_DNA"/>
</dbReference>
<evidence type="ECO:0000313" key="4">
    <source>
        <dbReference type="EnsemblFungi" id="MAPG_05697T0"/>
    </source>
</evidence>
<feature type="region of interest" description="Disordered" evidence="1">
    <location>
        <begin position="313"/>
        <end position="343"/>
    </location>
</feature>
<protein>
    <recommendedName>
        <fullName evidence="2">Oxidoreductase acuF-like C2H2 type zinc-finger domain-containing protein</fullName>
    </recommendedName>
</protein>
<evidence type="ECO:0000313" key="5">
    <source>
        <dbReference type="Proteomes" id="UP000011715"/>
    </source>
</evidence>
<reference evidence="3" key="1">
    <citation type="submission" date="2010-05" db="EMBL/GenBank/DDBJ databases">
        <title>The Genome Sequence of Magnaporthe poae strain ATCC 64411.</title>
        <authorList>
            <consortium name="The Broad Institute Genome Sequencing Platform"/>
            <consortium name="Broad Institute Genome Sequencing Center for Infectious Disease"/>
            <person name="Ma L.-J."/>
            <person name="Dead R."/>
            <person name="Young S."/>
            <person name="Zeng Q."/>
            <person name="Koehrsen M."/>
            <person name="Alvarado L."/>
            <person name="Berlin A."/>
            <person name="Chapman S.B."/>
            <person name="Chen Z."/>
            <person name="Freedman E."/>
            <person name="Gellesch M."/>
            <person name="Goldberg J."/>
            <person name="Griggs A."/>
            <person name="Gujja S."/>
            <person name="Heilman E.R."/>
            <person name="Heiman D."/>
            <person name="Hepburn T."/>
            <person name="Howarth C."/>
            <person name="Jen D."/>
            <person name="Larson L."/>
            <person name="Mehta T."/>
            <person name="Neiman D."/>
            <person name="Pearson M."/>
            <person name="Roberts A."/>
            <person name="Saif S."/>
            <person name="Shea T."/>
            <person name="Shenoy N."/>
            <person name="Sisk P."/>
            <person name="Stolte C."/>
            <person name="Sykes S."/>
            <person name="Walk T."/>
            <person name="White J."/>
            <person name="Yandava C."/>
            <person name="Haas B."/>
            <person name="Nusbaum C."/>
            <person name="Birren B."/>
        </authorList>
    </citation>
    <scope>NUCLEOTIDE SEQUENCE</scope>
    <source>
        <strain evidence="3">ATCC 64411</strain>
    </source>
</reference>
<reference evidence="3" key="3">
    <citation type="submission" date="2011-03" db="EMBL/GenBank/DDBJ databases">
        <title>Annotation of Magnaporthe poae ATCC 64411.</title>
        <authorList>
            <person name="Ma L.-J."/>
            <person name="Dead R."/>
            <person name="Young S.K."/>
            <person name="Zeng Q."/>
            <person name="Gargeya S."/>
            <person name="Fitzgerald M."/>
            <person name="Haas B."/>
            <person name="Abouelleil A."/>
            <person name="Alvarado L."/>
            <person name="Arachchi H.M."/>
            <person name="Berlin A."/>
            <person name="Brown A."/>
            <person name="Chapman S.B."/>
            <person name="Chen Z."/>
            <person name="Dunbar C."/>
            <person name="Freedman E."/>
            <person name="Gearin G."/>
            <person name="Gellesch M."/>
            <person name="Goldberg J."/>
            <person name="Griggs A."/>
            <person name="Gujja S."/>
            <person name="Heiman D."/>
            <person name="Howarth C."/>
            <person name="Larson L."/>
            <person name="Lui A."/>
            <person name="MacDonald P.J.P."/>
            <person name="Mehta T."/>
            <person name="Montmayeur A."/>
            <person name="Murphy C."/>
            <person name="Neiman D."/>
            <person name="Pearson M."/>
            <person name="Priest M."/>
            <person name="Roberts A."/>
            <person name="Saif S."/>
            <person name="Shea T."/>
            <person name="Shenoy N."/>
            <person name="Sisk P."/>
            <person name="Stolte C."/>
            <person name="Sykes S."/>
            <person name="Yandava C."/>
            <person name="Wortman J."/>
            <person name="Nusbaum C."/>
            <person name="Birren B."/>
        </authorList>
    </citation>
    <scope>NUCLEOTIDE SEQUENCE</scope>
    <source>
        <strain evidence="3">ATCC 64411</strain>
    </source>
</reference>
<evidence type="ECO:0000313" key="3">
    <source>
        <dbReference type="EMBL" id="KLU86685.1"/>
    </source>
</evidence>
<sequence length="531" mass="59076">MSQRKQRQNDAPSNEPPGWIFWETEYWSSRGRDYETIPEEPPLDSWHDGPALATASAEQSIQQPVGSPASVPKPSHTTTTRETDPTSNLTTKPPTPLPPLPPITFIPHPYGERGLYGSAVYRCDEIKFCLEAAVSVILAEAGRGTITPLAIHDIQDQFFVWAGNMGAMLEPSSKTSLENRLSTSGSVLRHIHKLLEDFQAALEETLEFILSKPSPDENDEEETDSELLLEDLSESLKGLFRAEALVRKSSAPDRFTQALVASSPIVSPTFEAGFMETETPKLKRATGRSKWLIDRLAQANLRRHQVHQYYRNHKQARGAAVGGHGAQSPESEQSPEAGDDDDTLSFLASETRTEEPGSRTSLPRLADLSPGQGAFECPICFQQCAFRSQEAWVRHAFADIRPYVCTHKDEQCDDLLFPDSSSWFKHELSRHRSKFVCKICNSPPFDSKGAFREHLKIHQVHTDEEIEDLEVAGRVVQSSFTAKDCPFCDEWETAIAARSEAGSTTVTGSQFREHVAAHLERIAMFSMPDGA</sequence>
<proteinExistence type="predicted"/>
<reference evidence="5" key="2">
    <citation type="submission" date="2010-05" db="EMBL/GenBank/DDBJ databases">
        <title>The genome sequence of Magnaporthe poae strain ATCC 64411.</title>
        <authorList>
            <person name="Ma L.-J."/>
            <person name="Dead R."/>
            <person name="Young S."/>
            <person name="Zeng Q."/>
            <person name="Koehrsen M."/>
            <person name="Alvarado L."/>
            <person name="Berlin A."/>
            <person name="Chapman S.B."/>
            <person name="Chen Z."/>
            <person name="Freedman E."/>
            <person name="Gellesch M."/>
            <person name="Goldberg J."/>
            <person name="Griggs A."/>
            <person name="Gujja S."/>
            <person name="Heilman E.R."/>
            <person name="Heiman D."/>
            <person name="Hepburn T."/>
            <person name="Howarth C."/>
            <person name="Jen D."/>
            <person name="Larson L."/>
            <person name="Mehta T."/>
            <person name="Neiman D."/>
            <person name="Pearson M."/>
            <person name="Roberts A."/>
            <person name="Saif S."/>
            <person name="Shea T."/>
            <person name="Shenoy N."/>
            <person name="Sisk P."/>
            <person name="Stolte C."/>
            <person name="Sykes S."/>
            <person name="Walk T."/>
            <person name="White J."/>
            <person name="Yandava C."/>
            <person name="Haas B."/>
            <person name="Nusbaum C."/>
            <person name="Birren B."/>
        </authorList>
    </citation>
    <scope>NUCLEOTIDE SEQUENCE [LARGE SCALE GENOMIC DNA]</scope>
    <source>
        <strain evidence="5">ATCC 64411 / 73-15</strain>
    </source>
</reference>